<reference evidence="9" key="1">
    <citation type="journal article" date="2020" name="mSystems">
        <title>Genome- and Community-Level Interaction Insights into Carbon Utilization and Element Cycling Functions of Hydrothermarchaeota in Hydrothermal Sediment.</title>
        <authorList>
            <person name="Zhou Z."/>
            <person name="Liu Y."/>
            <person name="Xu W."/>
            <person name="Pan J."/>
            <person name="Luo Z.H."/>
            <person name="Li M."/>
        </authorList>
    </citation>
    <scope>NUCLEOTIDE SEQUENCE [LARGE SCALE GENOMIC DNA]</scope>
    <source>
        <strain evidence="9">SpSt-381</strain>
    </source>
</reference>
<evidence type="ECO:0000256" key="4">
    <source>
        <dbReference type="ARBA" id="ARBA00023235"/>
    </source>
</evidence>
<gene>
    <name evidence="5 9" type="primary">truB</name>
    <name evidence="9" type="ORF">ENR23_08365</name>
</gene>
<dbReference type="PANTHER" id="PTHR13767:SF2">
    <property type="entry name" value="PSEUDOURIDYLATE SYNTHASE TRUB1"/>
    <property type="match status" value="1"/>
</dbReference>
<sequence>MTDAPPGARGAAARGPAAPGGARDGLLAVDKPPGPTSHDVVERVRARLGVRGAGHLGTLDPPASGLLLVALGAATRCVSALQGGEKTYEATLRLGVVTDTQDLAGAVLETRPVTCGEAELRAAAAAMTGDLEQVPPMVSALRVGGERLHAIARRGGTVERAPRRVHVAAWEWLAIDPPRATFRVRVSGGTYVRTLAHDLGARLGCGAALERLRRLRSEPFGLERSVTLQELETLPPDEVWARGGLGLDEALAGLPALTLDAGEAESAGHGRWLALEAERVPPRAVGAGPRGLVLRGPLGLVGLAEATRDPEAPARVRVAPRVVFRWAVREGGR</sequence>
<protein>
    <recommendedName>
        <fullName evidence="5">tRNA pseudouridine synthase B</fullName>
        <ecNumber evidence="5">5.4.99.25</ecNumber>
    </recommendedName>
    <alternativeName>
        <fullName evidence="5">tRNA pseudouridine(55) synthase</fullName>
        <shortName evidence="5">Psi55 synthase</shortName>
    </alternativeName>
    <alternativeName>
        <fullName evidence="5">tRNA pseudouridylate synthase</fullName>
    </alternativeName>
    <alternativeName>
        <fullName evidence="5">tRNA-uridine isomerase</fullName>
    </alternativeName>
</protein>
<dbReference type="Pfam" id="PF16198">
    <property type="entry name" value="TruB_C_2"/>
    <property type="match status" value="1"/>
</dbReference>
<dbReference type="Pfam" id="PF01509">
    <property type="entry name" value="TruB_N"/>
    <property type="match status" value="1"/>
</dbReference>
<dbReference type="EC" id="5.4.99.25" evidence="5"/>
<dbReference type="SUPFAM" id="SSF55120">
    <property type="entry name" value="Pseudouridine synthase"/>
    <property type="match status" value="1"/>
</dbReference>
<dbReference type="InterPro" id="IPR014780">
    <property type="entry name" value="tRNA_psdUridine_synth_TruB"/>
</dbReference>
<evidence type="ECO:0000259" key="8">
    <source>
        <dbReference type="Pfam" id="PF16198"/>
    </source>
</evidence>
<dbReference type="NCBIfam" id="TIGR00431">
    <property type="entry name" value="TruB"/>
    <property type="match status" value="1"/>
</dbReference>
<dbReference type="InterPro" id="IPR032819">
    <property type="entry name" value="TruB_C"/>
</dbReference>
<feature type="active site" description="Nucleophile" evidence="5">
    <location>
        <position position="60"/>
    </location>
</feature>
<dbReference type="AlphaFoldDB" id="A0A832I2V7"/>
<accession>A0A832I2V7</accession>
<dbReference type="InterPro" id="IPR002501">
    <property type="entry name" value="PsdUridine_synth_N"/>
</dbReference>
<comment type="catalytic activity">
    <reaction evidence="1 5">
        <text>uridine(55) in tRNA = pseudouridine(55) in tRNA</text>
        <dbReference type="Rhea" id="RHEA:42532"/>
        <dbReference type="Rhea" id="RHEA-COMP:10101"/>
        <dbReference type="Rhea" id="RHEA-COMP:10102"/>
        <dbReference type="ChEBI" id="CHEBI:65314"/>
        <dbReference type="ChEBI" id="CHEBI:65315"/>
        <dbReference type="EC" id="5.4.99.25"/>
    </reaction>
</comment>
<feature type="region of interest" description="Disordered" evidence="6">
    <location>
        <begin position="1"/>
        <end position="38"/>
    </location>
</feature>
<dbReference type="GO" id="GO:0003723">
    <property type="term" value="F:RNA binding"/>
    <property type="evidence" value="ECO:0007669"/>
    <property type="project" value="InterPro"/>
</dbReference>
<dbReference type="GO" id="GO:0031119">
    <property type="term" value="P:tRNA pseudouridine synthesis"/>
    <property type="evidence" value="ECO:0007669"/>
    <property type="project" value="UniProtKB-UniRule"/>
</dbReference>
<dbReference type="GO" id="GO:0160148">
    <property type="term" value="F:tRNA pseudouridine(55) synthase activity"/>
    <property type="evidence" value="ECO:0007669"/>
    <property type="project" value="UniProtKB-EC"/>
</dbReference>
<dbReference type="GO" id="GO:1990481">
    <property type="term" value="P:mRNA pseudouridine synthesis"/>
    <property type="evidence" value="ECO:0007669"/>
    <property type="project" value="TreeGrafter"/>
</dbReference>
<keyword evidence="3 5" id="KW-0819">tRNA processing</keyword>
<dbReference type="Gene3D" id="3.30.2350.10">
    <property type="entry name" value="Pseudouridine synthase"/>
    <property type="match status" value="1"/>
</dbReference>
<keyword evidence="4 5" id="KW-0413">Isomerase</keyword>
<proteinExistence type="inferred from homology"/>
<dbReference type="CDD" id="cd02573">
    <property type="entry name" value="PseudoU_synth_EcTruB"/>
    <property type="match status" value="1"/>
</dbReference>
<comment type="caution">
    <text evidence="9">The sequence shown here is derived from an EMBL/GenBank/DDBJ whole genome shotgun (WGS) entry which is preliminary data.</text>
</comment>
<name>A0A832I2V7_UNCEI</name>
<feature type="domain" description="Pseudouridine synthase II N-terminal" evidence="7">
    <location>
        <begin position="46"/>
        <end position="192"/>
    </location>
</feature>
<organism evidence="9">
    <name type="scientific">Eiseniibacteriota bacterium</name>
    <dbReference type="NCBI Taxonomy" id="2212470"/>
    <lineage>
        <taxon>Bacteria</taxon>
        <taxon>Candidatus Eiseniibacteriota</taxon>
    </lineage>
</organism>
<comment type="function">
    <text evidence="5">Responsible for synthesis of pseudouridine from uracil-55 in the psi GC loop of transfer RNAs.</text>
</comment>
<evidence type="ECO:0000259" key="7">
    <source>
        <dbReference type="Pfam" id="PF01509"/>
    </source>
</evidence>
<feature type="compositionally biased region" description="Low complexity" evidence="6">
    <location>
        <begin position="1"/>
        <end position="21"/>
    </location>
</feature>
<feature type="domain" description="tRNA pseudouridylate synthase B C-terminal" evidence="8">
    <location>
        <begin position="193"/>
        <end position="233"/>
    </location>
</feature>
<evidence type="ECO:0000256" key="5">
    <source>
        <dbReference type="HAMAP-Rule" id="MF_01080"/>
    </source>
</evidence>
<evidence type="ECO:0000256" key="2">
    <source>
        <dbReference type="ARBA" id="ARBA00005642"/>
    </source>
</evidence>
<evidence type="ECO:0000256" key="3">
    <source>
        <dbReference type="ARBA" id="ARBA00022694"/>
    </source>
</evidence>
<dbReference type="PANTHER" id="PTHR13767">
    <property type="entry name" value="TRNA-PSEUDOURIDINE SYNTHASE"/>
    <property type="match status" value="1"/>
</dbReference>
<evidence type="ECO:0000256" key="1">
    <source>
        <dbReference type="ARBA" id="ARBA00000385"/>
    </source>
</evidence>
<dbReference type="InterPro" id="IPR020103">
    <property type="entry name" value="PsdUridine_synth_cat_dom_sf"/>
</dbReference>
<dbReference type="EMBL" id="DSQF01000017">
    <property type="protein sequence ID" value="HGZ43423.1"/>
    <property type="molecule type" value="Genomic_DNA"/>
</dbReference>
<evidence type="ECO:0000256" key="6">
    <source>
        <dbReference type="SAM" id="MobiDB-lite"/>
    </source>
</evidence>
<evidence type="ECO:0000313" key="9">
    <source>
        <dbReference type="EMBL" id="HGZ43423.1"/>
    </source>
</evidence>
<dbReference type="HAMAP" id="MF_01080">
    <property type="entry name" value="TruB_bact"/>
    <property type="match status" value="1"/>
</dbReference>
<comment type="similarity">
    <text evidence="2 5">Belongs to the pseudouridine synthase TruB family. Type 1 subfamily.</text>
</comment>